<evidence type="ECO:0000256" key="1">
    <source>
        <dbReference type="ARBA" id="ARBA00022729"/>
    </source>
</evidence>
<proteinExistence type="predicted"/>
<dbReference type="Gene3D" id="2.160.20.20">
    <property type="match status" value="1"/>
</dbReference>
<evidence type="ECO:0000313" key="3">
    <source>
        <dbReference type="Proteomes" id="UP001516351"/>
    </source>
</evidence>
<dbReference type="InterPro" id="IPR011050">
    <property type="entry name" value="Pectin_lyase_fold/virulence"/>
</dbReference>
<protein>
    <submittedName>
        <fullName evidence="2">Autotransporter-associated beta strand repeat-containing protein</fullName>
    </submittedName>
</protein>
<keyword evidence="3" id="KW-1185">Reference proteome</keyword>
<accession>A0ABX2P8I1</accession>
<dbReference type="Pfam" id="PF12951">
    <property type="entry name" value="PATR"/>
    <property type="match status" value="3"/>
</dbReference>
<keyword evidence="1" id="KW-0732">Signal</keyword>
<evidence type="ECO:0000313" key="2">
    <source>
        <dbReference type="EMBL" id="NVN48266.1"/>
    </source>
</evidence>
<gene>
    <name evidence="2" type="ORF">HW542_15845</name>
</gene>
<dbReference type="Proteomes" id="UP001516351">
    <property type="component" value="Unassembled WGS sequence"/>
</dbReference>
<comment type="caution">
    <text evidence="2">The sequence shown here is derived from an EMBL/GenBank/DDBJ whole genome shotgun (WGS) entry which is preliminary data.</text>
</comment>
<dbReference type="InterPro" id="IPR012332">
    <property type="entry name" value="Autotransporter_pectin_lyase_C"/>
</dbReference>
<dbReference type="NCBIfam" id="TIGR02601">
    <property type="entry name" value="autotrns_rpt"/>
    <property type="match status" value="3"/>
</dbReference>
<dbReference type="EMBL" id="JABXXV010000019">
    <property type="protein sequence ID" value="NVN48266.1"/>
    <property type="molecule type" value="Genomic_DNA"/>
</dbReference>
<dbReference type="RefSeq" id="WP_332337838.1">
    <property type="nucleotide sequence ID" value="NZ_JABXXV010000019.1"/>
</dbReference>
<feature type="non-terminal residue" evidence="2">
    <location>
        <position position="380"/>
    </location>
</feature>
<reference evidence="2 3" key="1">
    <citation type="submission" date="2020-06" db="EMBL/GenBank/DDBJ databases">
        <title>Synonyms of Asaia species.</title>
        <authorList>
            <person name="Sombolestani A."/>
        </authorList>
    </citation>
    <scope>NUCLEOTIDE SEQUENCE [LARGE SCALE GENOMIC DNA]</scope>
    <source>
        <strain evidence="2 3">LMG 27047</strain>
    </source>
</reference>
<name>A0ABX2P8I1_9PROT</name>
<dbReference type="SUPFAM" id="SSF51126">
    <property type="entry name" value="Pectin lyase-like"/>
    <property type="match status" value="1"/>
</dbReference>
<dbReference type="InterPro" id="IPR013425">
    <property type="entry name" value="Autotrns_rpt"/>
</dbReference>
<sequence length="380" mass="37218">KLGTVDTAPGTSLALQTSINHQINLVVSDGTLSFWDGGNTANHGASGTAGNNVVDGGDGTWTAVNGVGDNNWTNSAGSGNLPWSTGQFAVFEGQAGTVTVSNRDASGNPANVTFSGMQFANNDGGVYKVTGDDLYATTGTTTIRVGDGTSNGSAITANLDTVINDSNVSGGTSLIKSDAGTLIITKDQTYTGATTIDGGTLQLGNGGTSGRIASSSAIHNNGILAINHSDAMDIGQVIDGTGSLVQSGSGTTTLAGLNSYTGSTTISSGTLALNGGAIAASSGVHNNSIFDVSNATSPSIQALDGSGSTVLGNNTLVLTNANSSFGNIYAGVMSGAGGLTVNGGMQTLTGNNTYTGDTTVAANAGLGLQGKIASALNNAG</sequence>
<organism evidence="2 3">
    <name type="scientific">Asaia spathodeae</name>
    <dbReference type="NCBI Taxonomy" id="657016"/>
    <lineage>
        <taxon>Bacteria</taxon>
        <taxon>Pseudomonadati</taxon>
        <taxon>Pseudomonadota</taxon>
        <taxon>Alphaproteobacteria</taxon>
        <taxon>Acetobacterales</taxon>
        <taxon>Acetobacteraceae</taxon>
        <taxon>Asaia</taxon>
    </lineage>
</organism>
<feature type="non-terminal residue" evidence="2">
    <location>
        <position position="1"/>
    </location>
</feature>